<dbReference type="Proteomes" id="UP000199656">
    <property type="component" value="Unassembled WGS sequence"/>
</dbReference>
<dbReference type="EMBL" id="FNRL01000031">
    <property type="protein sequence ID" value="SEB03096.1"/>
    <property type="molecule type" value="Genomic_DNA"/>
</dbReference>
<organism evidence="1 2">
    <name type="scientific">Chitinophaga terrae</name>
    <name type="common">ex Kim and Jung 2007</name>
    <dbReference type="NCBI Taxonomy" id="408074"/>
    <lineage>
        <taxon>Bacteria</taxon>
        <taxon>Pseudomonadati</taxon>
        <taxon>Bacteroidota</taxon>
        <taxon>Chitinophagia</taxon>
        <taxon>Chitinophagales</taxon>
        <taxon>Chitinophagaceae</taxon>
        <taxon>Chitinophaga</taxon>
    </lineage>
</organism>
<dbReference type="AlphaFoldDB" id="A0A1H4G0D0"/>
<evidence type="ECO:0000313" key="1">
    <source>
        <dbReference type="EMBL" id="SEB03096.1"/>
    </source>
</evidence>
<proteinExistence type="predicted"/>
<reference evidence="2" key="1">
    <citation type="submission" date="2016-10" db="EMBL/GenBank/DDBJ databases">
        <authorList>
            <person name="Varghese N."/>
            <person name="Submissions S."/>
        </authorList>
    </citation>
    <scope>NUCLEOTIDE SEQUENCE [LARGE SCALE GENOMIC DNA]</scope>
    <source>
        <strain evidence="2">DSM 23920</strain>
    </source>
</reference>
<name>A0A1H4G0D0_9BACT</name>
<evidence type="ECO:0000313" key="2">
    <source>
        <dbReference type="Proteomes" id="UP000199656"/>
    </source>
</evidence>
<protein>
    <submittedName>
        <fullName evidence="1">Uncharacterized protein</fullName>
    </submittedName>
</protein>
<dbReference type="OrthoDB" id="680912at2"/>
<keyword evidence="2" id="KW-1185">Reference proteome</keyword>
<gene>
    <name evidence="1" type="ORF">SAMN05660909_04833</name>
</gene>
<dbReference type="RefSeq" id="WP_089764975.1">
    <property type="nucleotide sequence ID" value="NZ_BKAT01000053.1"/>
</dbReference>
<dbReference type="STRING" id="408074.SAMN05660909_04833"/>
<sequence>MPDTFTITWNGNPIGELTDVANDMWYITGKWKSSDTPAAREFETLLRNFDSKTLEVDPVANSIKVVLHSNQYADSRLYCLAMSLNENEIDLRMVVGDEDLDRFFPNR</sequence>
<accession>A0A1H4G0D0</accession>